<dbReference type="EMBL" id="MGDT01000007">
    <property type="protein sequence ID" value="OGL66423.1"/>
    <property type="molecule type" value="Genomic_DNA"/>
</dbReference>
<evidence type="ECO:0000313" key="3">
    <source>
        <dbReference type="Proteomes" id="UP000177885"/>
    </source>
</evidence>
<feature type="transmembrane region" description="Helical" evidence="1">
    <location>
        <begin position="105"/>
        <end position="123"/>
    </location>
</feature>
<dbReference type="Proteomes" id="UP000177885">
    <property type="component" value="Unassembled WGS sequence"/>
</dbReference>
<accession>A0A1F7TK81</accession>
<gene>
    <name evidence="2" type="ORF">A2856_01875</name>
</gene>
<evidence type="ECO:0000256" key="1">
    <source>
        <dbReference type="SAM" id="Phobius"/>
    </source>
</evidence>
<dbReference type="AlphaFoldDB" id="A0A1F7TK81"/>
<protein>
    <recommendedName>
        <fullName evidence="4">DUF2238 domain-containing protein</fullName>
    </recommendedName>
</protein>
<proteinExistence type="predicted"/>
<reference evidence="2 3" key="1">
    <citation type="journal article" date="2016" name="Nat. Commun.">
        <title>Thousands of microbial genomes shed light on interconnected biogeochemical processes in an aquifer system.</title>
        <authorList>
            <person name="Anantharaman K."/>
            <person name="Brown C.T."/>
            <person name="Hug L.A."/>
            <person name="Sharon I."/>
            <person name="Castelle C.J."/>
            <person name="Probst A.J."/>
            <person name="Thomas B.C."/>
            <person name="Singh A."/>
            <person name="Wilkins M.J."/>
            <person name="Karaoz U."/>
            <person name="Brodie E.L."/>
            <person name="Williams K.H."/>
            <person name="Hubbard S.S."/>
            <person name="Banfield J.F."/>
        </authorList>
    </citation>
    <scope>NUCLEOTIDE SEQUENCE [LARGE SCALE GENOMIC DNA]</scope>
</reference>
<feature type="transmembrane region" description="Helical" evidence="1">
    <location>
        <begin position="176"/>
        <end position="196"/>
    </location>
</feature>
<comment type="caution">
    <text evidence="2">The sequence shown here is derived from an EMBL/GenBank/DDBJ whole genome shotgun (WGS) entry which is preliminary data.</text>
</comment>
<dbReference type="STRING" id="1802385.A2856_01875"/>
<organism evidence="2 3">
    <name type="scientific">Candidatus Uhrbacteria bacterium RIFCSPHIGHO2_01_FULL_63_20</name>
    <dbReference type="NCBI Taxonomy" id="1802385"/>
    <lineage>
        <taxon>Bacteria</taxon>
        <taxon>Candidatus Uhriibacteriota</taxon>
    </lineage>
</organism>
<dbReference type="InterPro" id="IPR014509">
    <property type="entry name" value="YjdF-like"/>
</dbReference>
<evidence type="ECO:0000313" key="2">
    <source>
        <dbReference type="EMBL" id="OGL66423.1"/>
    </source>
</evidence>
<evidence type="ECO:0008006" key="4">
    <source>
        <dbReference type="Google" id="ProtNLM"/>
    </source>
</evidence>
<feature type="transmembrane region" description="Helical" evidence="1">
    <location>
        <begin position="47"/>
        <end position="66"/>
    </location>
</feature>
<name>A0A1F7TK81_9BACT</name>
<keyword evidence="1" id="KW-1133">Transmembrane helix</keyword>
<keyword evidence="1" id="KW-0812">Transmembrane</keyword>
<feature type="transmembrane region" description="Helical" evidence="1">
    <location>
        <begin position="78"/>
        <end position="99"/>
    </location>
</feature>
<keyword evidence="1" id="KW-0472">Membrane</keyword>
<sequence>MTHAPTFLHRHQPWKRQVALAAFLGQIALAVGFWTEMVSVPDPSTEWFLGYLALLAAAAMFIPWIIFRSLGTERVGSYEVMAVSGLVAGWAGTFGLYRAGLGYDTAVHVFCMALFTFVMMDGISRQHGPHHLPVLAAIGFVLAMLAGVGNELFEWAGDRLFGTMMYGEAGQPNDTQIDLVANVVGFVVGAVAAFHVKRV</sequence>
<feature type="transmembrane region" description="Helical" evidence="1">
    <location>
        <begin position="18"/>
        <end position="35"/>
    </location>
</feature>
<feature type="transmembrane region" description="Helical" evidence="1">
    <location>
        <begin position="135"/>
        <end position="156"/>
    </location>
</feature>
<dbReference type="Pfam" id="PF09997">
    <property type="entry name" value="DUF2238"/>
    <property type="match status" value="1"/>
</dbReference>